<dbReference type="GO" id="GO:0050427">
    <property type="term" value="P:3'-phosphoadenosine 5'-phosphosulfate metabolic process"/>
    <property type="evidence" value="ECO:0007669"/>
    <property type="project" value="TreeGrafter"/>
</dbReference>
<evidence type="ECO:0000256" key="1">
    <source>
        <dbReference type="ARBA" id="ARBA00005289"/>
    </source>
</evidence>
<dbReference type="FunFam" id="3.40.190.80:FF:000005">
    <property type="entry name" value="3'(2'),5'-bisphosphate nucleotidase CysQ"/>
    <property type="match status" value="1"/>
</dbReference>
<feature type="binding site" evidence="8">
    <location>
        <position position="64"/>
    </location>
    <ligand>
        <name>substrate</name>
    </ligand>
</feature>
<feature type="binding site" evidence="8">
    <location>
        <position position="64"/>
    </location>
    <ligand>
        <name>Mg(2+)</name>
        <dbReference type="ChEBI" id="CHEBI:18420"/>
        <label>1</label>
    </ligand>
</feature>
<keyword evidence="3 8" id="KW-0997">Cell inner membrane</keyword>
<dbReference type="GO" id="GO:0000103">
    <property type="term" value="P:sulfate assimilation"/>
    <property type="evidence" value="ECO:0007669"/>
    <property type="project" value="TreeGrafter"/>
</dbReference>
<keyword evidence="2 8" id="KW-1003">Cell membrane</keyword>
<sequence>MLKSVCRLVREAGDAIIQVYNGQIPLNIKYKTNHSMVTSADIVAHKIIVSGLRILTPQIPILSEEEPLTWEDRKNWTQYWLVDPLDGTKEFIQRNGEFTVNIALINKGKPVLGVVYAPILSVMYYATEKEAWKENKGNHTKIYVKKLSPPVVMISRSHTDNNLMMNYLNLIGDHKIIKMGSSLKFCMVAEGKAQIYPRFGKTNIWDTGAGHAIALAAGAVVNDWQDKALNYIPQKSYLNPGFYVSII</sequence>
<feature type="binding site" evidence="9">
    <location>
        <position position="83"/>
    </location>
    <ligand>
        <name>Mg(2+)</name>
        <dbReference type="ChEBI" id="CHEBI:18420"/>
        <label>1</label>
        <note>catalytic</note>
    </ligand>
</feature>
<dbReference type="InterPro" id="IPR006240">
    <property type="entry name" value="CysQ"/>
</dbReference>
<feature type="binding site" evidence="9">
    <location>
        <position position="86"/>
    </location>
    <ligand>
        <name>Mg(2+)</name>
        <dbReference type="ChEBI" id="CHEBI:18420"/>
        <label>1</label>
        <note>catalytic</note>
    </ligand>
</feature>
<organism evidence="10 11">
    <name type="scientific">Candidatus Erwinia haradaeae</name>
    <dbReference type="NCBI Taxonomy" id="1922217"/>
    <lineage>
        <taxon>Bacteria</taxon>
        <taxon>Pseudomonadati</taxon>
        <taxon>Pseudomonadota</taxon>
        <taxon>Gammaproteobacteria</taxon>
        <taxon>Enterobacterales</taxon>
        <taxon>Erwiniaceae</taxon>
        <taxon>Erwinia</taxon>
    </lineage>
</organism>
<evidence type="ECO:0000313" key="11">
    <source>
        <dbReference type="Proteomes" id="UP000294412"/>
    </source>
</evidence>
<dbReference type="AlphaFoldDB" id="A0A451D3N9"/>
<dbReference type="PANTHER" id="PTHR43028">
    <property type="entry name" value="3'(2'),5'-BISPHOSPHATE NUCLEOTIDASE 1"/>
    <property type="match status" value="1"/>
</dbReference>
<dbReference type="InterPro" id="IPR050725">
    <property type="entry name" value="CysQ/Inositol_MonoPase"/>
</dbReference>
<dbReference type="EC" id="3.1.3.7" evidence="8"/>
<dbReference type="NCBIfam" id="NF008182">
    <property type="entry name" value="PRK10931.1"/>
    <property type="match status" value="1"/>
</dbReference>
<dbReference type="FunFam" id="3.30.540.10:FF:000007">
    <property type="entry name" value="3'(2'),5'-bisphosphate nucleotidase CysQ"/>
    <property type="match status" value="1"/>
</dbReference>
<feature type="binding site" evidence="9">
    <location>
        <position position="64"/>
    </location>
    <ligand>
        <name>Mg(2+)</name>
        <dbReference type="ChEBI" id="CHEBI:18420"/>
        <label>1</label>
        <note>catalytic</note>
    </ligand>
</feature>
<dbReference type="SUPFAM" id="SSF56655">
    <property type="entry name" value="Carbohydrate phosphatase"/>
    <property type="match status" value="1"/>
</dbReference>
<comment type="similarity">
    <text evidence="1 8">Belongs to the inositol monophosphatase superfamily. CysQ family.</text>
</comment>
<feature type="binding site" evidence="8">
    <location>
        <position position="206"/>
    </location>
    <ligand>
        <name>Mg(2+)</name>
        <dbReference type="ChEBI" id="CHEBI:18420"/>
        <label>2</label>
    </ligand>
</feature>
<evidence type="ECO:0000256" key="6">
    <source>
        <dbReference type="ARBA" id="ARBA00022842"/>
    </source>
</evidence>
<protein>
    <recommendedName>
        <fullName evidence="8">3'(2'),5'-bisphosphate nucleotidase CysQ</fullName>
        <ecNumber evidence="8">3.1.3.7</ecNumber>
    </recommendedName>
    <alternativeName>
        <fullName evidence="8">3'(2'),5-bisphosphonucleoside 3'(2')-phosphohydrolase</fullName>
    </alternativeName>
    <alternativeName>
        <fullName evidence="8">3'-phosphoadenosine 5'-phosphate phosphatase</fullName>
        <shortName evidence="8">PAP phosphatase</shortName>
    </alternativeName>
</protein>
<dbReference type="PANTHER" id="PTHR43028:SF5">
    <property type="entry name" value="3'(2'),5'-BISPHOSPHATE NUCLEOTIDASE 1"/>
    <property type="match status" value="1"/>
</dbReference>
<dbReference type="HAMAP" id="MF_02095">
    <property type="entry name" value="CysQ"/>
    <property type="match status" value="1"/>
</dbReference>
<feature type="binding site" evidence="9">
    <location>
        <position position="206"/>
    </location>
    <ligand>
        <name>Mg(2+)</name>
        <dbReference type="ChEBI" id="CHEBI:18420"/>
        <label>1</label>
        <note>catalytic</note>
    </ligand>
</feature>
<feature type="binding site" evidence="9">
    <location>
        <position position="85"/>
    </location>
    <ligand>
        <name>Mg(2+)</name>
        <dbReference type="ChEBI" id="CHEBI:18420"/>
        <label>1</label>
        <note>catalytic</note>
    </ligand>
</feature>
<dbReference type="EMBL" id="LR217703">
    <property type="protein sequence ID" value="VFP80266.1"/>
    <property type="molecule type" value="Genomic_DNA"/>
</dbReference>
<dbReference type="Pfam" id="PF00459">
    <property type="entry name" value="Inositol_P"/>
    <property type="match status" value="1"/>
</dbReference>
<reference evidence="10 11" key="1">
    <citation type="submission" date="2019-02" db="EMBL/GenBank/DDBJ databases">
        <authorList>
            <person name="Manzano-Marin A."/>
            <person name="Manzano-Marin A."/>
        </authorList>
    </citation>
    <scope>NUCLEOTIDE SEQUENCE [LARGE SCALE GENOMIC DNA]</scope>
    <source>
        <strain evidence="10 11">ErCicuneomaculata</strain>
    </source>
</reference>
<feature type="binding site" evidence="8">
    <location>
        <begin position="85"/>
        <end position="88"/>
    </location>
    <ligand>
        <name>substrate</name>
    </ligand>
</feature>
<comment type="cofactor">
    <cofactor evidence="8 9">
        <name>Mg(2+)</name>
        <dbReference type="ChEBI" id="CHEBI:18420"/>
    </cofactor>
</comment>
<dbReference type="Gene3D" id="3.40.190.80">
    <property type="match status" value="1"/>
</dbReference>
<dbReference type="GO" id="GO:0005886">
    <property type="term" value="C:plasma membrane"/>
    <property type="evidence" value="ECO:0007669"/>
    <property type="project" value="UniProtKB-SubCell"/>
</dbReference>
<dbReference type="RefSeq" id="WP_157993776.1">
    <property type="nucleotide sequence ID" value="NZ_LR217703.1"/>
</dbReference>
<feature type="binding site" evidence="8">
    <location>
        <position position="86"/>
    </location>
    <ligand>
        <name>Mg(2+)</name>
        <dbReference type="ChEBI" id="CHEBI:18420"/>
        <label>2</label>
    </ligand>
</feature>
<feature type="binding site" evidence="8">
    <location>
        <position position="83"/>
    </location>
    <ligand>
        <name>Mg(2+)</name>
        <dbReference type="ChEBI" id="CHEBI:18420"/>
        <label>1</label>
    </ligand>
</feature>
<feature type="binding site" evidence="8">
    <location>
        <position position="206"/>
    </location>
    <ligand>
        <name>substrate</name>
    </ligand>
</feature>
<feature type="binding site" evidence="8">
    <location>
        <position position="85"/>
    </location>
    <ligand>
        <name>Mg(2+)</name>
        <dbReference type="ChEBI" id="CHEBI:18420"/>
        <label>1</label>
    </ligand>
</feature>
<proteinExistence type="inferred from homology"/>
<name>A0A451D3N9_9GAMM</name>
<dbReference type="GO" id="GO:0008441">
    <property type="term" value="F:3'(2'),5'-bisphosphate nucleotidase activity"/>
    <property type="evidence" value="ECO:0007669"/>
    <property type="project" value="UniProtKB-UniRule"/>
</dbReference>
<evidence type="ECO:0000256" key="4">
    <source>
        <dbReference type="ARBA" id="ARBA00022723"/>
    </source>
</evidence>
<keyword evidence="6 8" id="KW-0460">Magnesium</keyword>
<evidence type="ECO:0000313" key="10">
    <source>
        <dbReference type="EMBL" id="VFP80266.1"/>
    </source>
</evidence>
<accession>A0A451D3N9</accession>
<keyword evidence="7 8" id="KW-0472">Membrane</keyword>
<evidence type="ECO:0000256" key="7">
    <source>
        <dbReference type="ARBA" id="ARBA00023136"/>
    </source>
</evidence>
<evidence type="ECO:0000256" key="9">
    <source>
        <dbReference type="PIRSR" id="PIRSR600760-2"/>
    </source>
</evidence>
<dbReference type="OrthoDB" id="9785695at2"/>
<feature type="binding site" evidence="8">
    <location>
        <position position="83"/>
    </location>
    <ligand>
        <name>Mg(2+)</name>
        <dbReference type="ChEBI" id="CHEBI:18420"/>
        <label>2</label>
    </ligand>
</feature>
<comment type="function">
    <text evidence="8">Converts adenosine-3',5'-bisphosphate (PAP) to AMP.</text>
</comment>
<gene>
    <name evidence="8 10" type="primary">cysQ</name>
    <name evidence="10" type="ORF">ERCICUMA2628_628</name>
</gene>
<comment type="catalytic activity">
    <reaction evidence="8">
        <text>adenosine 3',5'-bisphosphate + H2O = AMP + phosphate</text>
        <dbReference type="Rhea" id="RHEA:10040"/>
        <dbReference type="ChEBI" id="CHEBI:15377"/>
        <dbReference type="ChEBI" id="CHEBI:43474"/>
        <dbReference type="ChEBI" id="CHEBI:58343"/>
        <dbReference type="ChEBI" id="CHEBI:456215"/>
        <dbReference type="EC" id="3.1.3.7"/>
    </reaction>
</comment>
<dbReference type="CDD" id="cd01638">
    <property type="entry name" value="CysQ"/>
    <property type="match status" value="1"/>
</dbReference>
<dbReference type="Gene3D" id="3.30.540.10">
    <property type="entry name" value="Fructose-1,6-Bisphosphatase, subunit A, domain 1"/>
    <property type="match status" value="1"/>
</dbReference>
<comment type="subcellular location">
    <subcellularLocation>
        <location evidence="8">Cell inner membrane</location>
        <topology evidence="8">Peripheral membrane protein</topology>
        <orientation evidence="8">Cytoplasmic side</orientation>
    </subcellularLocation>
</comment>
<keyword evidence="4 8" id="KW-0479">Metal-binding</keyword>
<dbReference type="GO" id="GO:0000287">
    <property type="term" value="F:magnesium ion binding"/>
    <property type="evidence" value="ECO:0007669"/>
    <property type="project" value="UniProtKB-UniRule"/>
</dbReference>
<evidence type="ECO:0000256" key="3">
    <source>
        <dbReference type="ARBA" id="ARBA00022519"/>
    </source>
</evidence>
<keyword evidence="5 8" id="KW-0378">Hydrolase</keyword>
<evidence type="ECO:0000256" key="5">
    <source>
        <dbReference type="ARBA" id="ARBA00022801"/>
    </source>
</evidence>
<dbReference type="InterPro" id="IPR000760">
    <property type="entry name" value="Inositol_monophosphatase-like"/>
</dbReference>
<evidence type="ECO:0000256" key="8">
    <source>
        <dbReference type="HAMAP-Rule" id="MF_02095"/>
    </source>
</evidence>
<dbReference type="NCBIfam" id="TIGR01331">
    <property type="entry name" value="bisphos_cysQ"/>
    <property type="match status" value="1"/>
</dbReference>
<dbReference type="Proteomes" id="UP000294412">
    <property type="component" value="Chromosome"/>
</dbReference>
<evidence type="ECO:0000256" key="2">
    <source>
        <dbReference type="ARBA" id="ARBA00022475"/>
    </source>
</evidence>